<dbReference type="InterPro" id="IPR050090">
    <property type="entry name" value="Tyrosine_recombinase_XerCD"/>
</dbReference>
<comment type="caution">
    <text evidence="7">The sequence shown here is derived from an EMBL/GenBank/DDBJ whole genome shotgun (WGS) entry which is preliminary data.</text>
</comment>
<evidence type="ECO:0000256" key="4">
    <source>
        <dbReference type="PROSITE-ProRule" id="PRU01248"/>
    </source>
</evidence>
<evidence type="ECO:0000256" key="3">
    <source>
        <dbReference type="ARBA" id="ARBA00023172"/>
    </source>
</evidence>
<dbReference type="InterPro" id="IPR011010">
    <property type="entry name" value="DNA_brk_join_enz"/>
</dbReference>
<dbReference type="Gene3D" id="1.10.443.10">
    <property type="entry name" value="Intergrase catalytic core"/>
    <property type="match status" value="1"/>
</dbReference>
<dbReference type="InterPro" id="IPR013762">
    <property type="entry name" value="Integrase-like_cat_sf"/>
</dbReference>
<comment type="similarity">
    <text evidence="1">Belongs to the 'phage' integrase family.</text>
</comment>
<keyword evidence="2 4" id="KW-0238">DNA-binding</keyword>
<dbReference type="GO" id="GO:0006310">
    <property type="term" value="P:DNA recombination"/>
    <property type="evidence" value="ECO:0007669"/>
    <property type="project" value="UniProtKB-KW"/>
</dbReference>
<feature type="domain" description="Core-binding (CB)" evidence="6">
    <location>
        <begin position="8"/>
        <end position="147"/>
    </location>
</feature>
<dbReference type="PROSITE" id="PS51900">
    <property type="entry name" value="CB"/>
    <property type="match status" value="1"/>
</dbReference>
<organism evidence="7 8">
    <name type="scientific">candidate division WS6 bacterium 34_10</name>
    <dbReference type="NCBI Taxonomy" id="1641389"/>
    <lineage>
        <taxon>Bacteria</taxon>
        <taxon>Candidatus Dojkabacteria</taxon>
    </lineage>
</organism>
<evidence type="ECO:0000313" key="8">
    <source>
        <dbReference type="Proteomes" id="UP000053904"/>
    </source>
</evidence>
<keyword evidence="3" id="KW-0233">DNA recombination</keyword>
<dbReference type="InterPro" id="IPR010998">
    <property type="entry name" value="Integrase_recombinase_N"/>
</dbReference>
<dbReference type="InterPro" id="IPR044068">
    <property type="entry name" value="CB"/>
</dbReference>
<evidence type="ECO:0000313" key="7">
    <source>
        <dbReference type="EMBL" id="KUK76599.1"/>
    </source>
</evidence>
<gene>
    <name evidence="7" type="ORF">XD93_0820</name>
</gene>
<dbReference type="Proteomes" id="UP000053904">
    <property type="component" value="Unassembled WGS sequence"/>
</dbReference>
<dbReference type="PANTHER" id="PTHR30349">
    <property type="entry name" value="PHAGE INTEGRASE-RELATED"/>
    <property type="match status" value="1"/>
</dbReference>
<dbReference type="SUPFAM" id="SSF56349">
    <property type="entry name" value="DNA breaking-rejoining enzymes"/>
    <property type="match status" value="1"/>
</dbReference>
<reference evidence="8" key="1">
    <citation type="journal article" date="2015" name="MBio">
        <title>Genome-Resolved Metagenomic Analysis Reveals Roles for Candidate Phyla and Other Microbial Community Members in Biogeochemical Transformations in Oil Reservoirs.</title>
        <authorList>
            <person name="Hu P."/>
            <person name="Tom L."/>
            <person name="Singh A."/>
            <person name="Thomas B.C."/>
            <person name="Baker B.J."/>
            <person name="Piceno Y.M."/>
            <person name="Andersen G.L."/>
            <person name="Banfield J.F."/>
        </authorList>
    </citation>
    <scope>NUCLEOTIDE SEQUENCE [LARGE SCALE GENOMIC DNA]</scope>
</reference>
<sequence>MATLLKNVPKLPDQDGFLLYLQNNAYSKQTIYNYARDLCILAVYLHTNKISFENMSKEDINNYKGYLREGRHLDALDQVREEFLTKEGEDLEKYKEDFLEDVYRKVYGSLGILDKPQNSRARSEGGLDGKSINRMLSALRSYLRYRINMELDIPFPPDAVNMIRTKKKAKKVASIEELVSLIESPMEFEKNEDVALRNRAMLEILFATGMRISELINLNLDQLNSDGKLYILGKGNKERAVFLTPRGLTWLNKYLKIRLEHAFTDRSKEEQPAELDKLTSDLEGNDGEKRYIKLVESYRRSGFLDRFDSKAVFIPFNGPNVNDENCRLSTNYFQERIADYRKRLGIQIQTSAHSLRHGFATYMAEKGANASALQVLLGHESLDTTTRYVHGSEKFAQETVEKYHPLK</sequence>
<name>A0A117LZZ4_9BACT</name>
<dbReference type="EMBL" id="LGGO01000127">
    <property type="protein sequence ID" value="KUK76599.1"/>
    <property type="molecule type" value="Genomic_DNA"/>
</dbReference>
<accession>A0A117LZZ4</accession>
<dbReference type="Gene3D" id="1.10.150.130">
    <property type="match status" value="1"/>
</dbReference>
<evidence type="ECO:0000259" key="6">
    <source>
        <dbReference type="PROSITE" id="PS51900"/>
    </source>
</evidence>
<evidence type="ECO:0000256" key="2">
    <source>
        <dbReference type="ARBA" id="ARBA00023125"/>
    </source>
</evidence>
<protein>
    <submittedName>
        <fullName evidence="7">Tyrosine recombinase XerC</fullName>
    </submittedName>
</protein>
<dbReference type="AlphaFoldDB" id="A0A117LZZ4"/>
<feature type="domain" description="Tyr recombinase" evidence="5">
    <location>
        <begin position="168"/>
        <end position="401"/>
    </location>
</feature>
<dbReference type="InterPro" id="IPR002104">
    <property type="entry name" value="Integrase_catalytic"/>
</dbReference>
<evidence type="ECO:0000256" key="1">
    <source>
        <dbReference type="ARBA" id="ARBA00008857"/>
    </source>
</evidence>
<dbReference type="GO" id="GO:0015074">
    <property type="term" value="P:DNA integration"/>
    <property type="evidence" value="ECO:0007669"/>
    <property type="project" value="InterPro"/>
</dbReference>
<evidence type="ECO:0000259" key="5">
    <source>
        <dbReference type="PROSITE" id="PS51898"/>
    </source>
</evidence>
<dbReference type="PANTHER" id="PTHR30349:SF41">
    <property type="entry name" value="INTEGRASE_RECOMBINASE PROTEIN MJ0367-RELATED"/>
    <property type="match status" value="1"/>
</dbReference>
<dbReference type="Pfam" id="PF00589">
    <property type="entry name" value="Phage_integrase"/>
    <property type="match status" value="1"/>
</dbReference>
<dbReference type="PROSITE" id="PS51898">
    <property type="entry name" value="TYR_RECOMBINASE"/>
    <property type="match status" value="1"/>
</dbReference>
<proteinExistence type="inferred from homology"/>
<dbReference type="GO" id="GO:0003677">
    <property type="term" value="F:DNA binding"/>
    <property type="evidence" value="ECO:0007669"/>
    <property type="project" value="UniProtKB-UniRule"/>
</dbReference>